<dbReference type="CDD" id="cd12797">
    <property type="entry name" value="M23_peptidase"/>
    <property type="match status" value="1"/>
</dbReference>
<evidence type="ECO:0000313" key="3">
    <source>
        <dbReference type="Proteomes" id="UP000033121"/>
    </source>
</evidence>
<protein>
    <submittedName>
        <fullName evidence="2">Peptidase M23 family protein</fullName>
    </submittedName>
</protein>
<dbReference type="RefSeq" id="WP_046371023.1">
    <property type="nucleotide sequence ID" value="NZ_BBWV01000004.1"/>
</dbReference>
<evidence type="ECO:0000313" key="2">
    <source>
        <dbReference type="EMBL" id="GAO45046.1"/>
    </source>
</evidence>
<dbReference type="InterPro" id="IPR011055">
    <property type="entry name" value="Dup_hybrid_motif"/>
</dbReference>
<dbReference type="GO" id="GO:0004222">
    <property type="term" value="F:metalloendopeptidase activity"/>
    <property type="evidence" value="ECO:0007669"/>
    <property type="project" value="TreeGrafter"/>
</dbReference>
<dbReference type="OrthoDB" id="9801052at2"/>
<dbReference type="STRING" id="1220578.FPE01S_04_02890"/>
<sequence>MPSRLLTLLLRYQSTFHPVIEFDADNDRLVKLDLSPEGLQLPDGIIDDTTAFTSFIENYRAEQGARYLVGGYGEYRPFYQRSRIFQPVPGEEPRRLHLGTDIWGAAGSPVFAFMGGMVHAVANHPAMGDYGAMMIIDHQLEGSNFFTLYGHLSHADLSRFAVGQYVNRGQEIAQFGSPAENGHWPPHLHFQVIDEMGSWRNDYPGVCRLSEKEQWLNNCPDPEMILRLNRFLSIG</sequence>
<name>A0A0E9N5T3_9BACT</name>
<accession>A0A0E9N5T3</accession>
<organism evidence="2 3">
    <name type="scientific">Flavihumibacter petaseus NBRC 106054</name>
    <dbReference type="NCBI Taxonomy" id="1220578"/>
    <lineage>
        <taxon>Bacteria</taxon>
        <taxon>Pseudomonadati</taxon>
        <taxon>Bacteroidota</taxon>
        <taxon>Chitinophagia</taxon>
        <taxon>Chitinophagales</taxon>
        <taxon>Chitinophagaceae</taxon>
        <taxon>Flavihumibacter</taxon>
    </lineage>
</organism>
<dbReference type="PANTHER" id="PTHR21666:SF270">
    <property type="entry name" value="MUREIN HYDROLASE ACTIVATOR ENVC"/>
    <property type="match status" value="1"/>
</dbReference>
<dbReference type="AlphaFoldDB" id="A0A0E9N5T3"/>
<reference evidence="2 3" key="1">
    <citation type="submission" date="2015-04" db="EMBL/GenBank/DDBJ databases">
        <title>Whole genome shotgun sequence of Flavihumibacter petaseus NBRC 106054.</title>
        <authorList>
            <person name="Miyazawa S."/>
            <person name="Hosoyama A."/>
            <person name="Hashimoto M."/>
            <person name="Noguchi M."/>
            <person name="Tsuchikane K."/>
            <person name="Ohji S."/>
            <person name="Yamazoe A."/>
            <person name="Ichikawa N."/>
            <person name="Kimura A."/>
            <person name="Fujita N."/>
        </authorList>
    </citation>
    <scope>NUCLEOTIDE SEQUENCE [LARGE SCALE GENOMIC DNA]</scope>
    <source>
        <strain evidence="2 3">NBRC 106054</strain>
    </source>
</reference>
<comment type="caution">
    <text evidence="2">The sequence shown here is derived from an EMBL/GenBank/DDBJ whole genome shotgun (WGS) entry which is preliminary data.</text>
</comment>
<evidence type="ECO:0000259" key="1">
    <source>
        <dbReference type="Pfam" id="PF01551"/>
    </source>
</evidence>
<dbReference type="Pfam" id="PF01551">
    <property type="entry name" value="Peptidase_M23"/>
    <property type="match status" value="1"/>
</dbReference>
<proteinExistence type="predicted"/>
<dbReference type="EMBL" id="BBWV01000004">
    <property type="protein sequence ID" value="GAO45046.1"/>
    <property type="molecule type" value="Genomic_DNA"/>
</dbReference>
<dbReference type="PANTHER" id="PTHR21666">
    <property type="entry name" value="PEPTIDASE-RELATED"/>
    <property type="match status" value="1"/>
</dbReference>
<gene>
    <name evidence="2" type="ORF">FPE01S_04_02890</name>
</gene>
<feature type="domain" description="M23ase beta-sheet core" evidence="1">
    <location>
        <begin position="96"/>
        <end position="193"/>
    </location>
</feature>
<dbReference type="Gene3D" id="2.70.70.10">
    <property type="entry name" value="Glucose Permease (Domain IIA)"/>
    <property type="match status" value="1"/>
</dbReference>
<dbReference type="SUPFAM" id="SSF51261">
    <property type="entry name" value="Duplicated hybrid motif"/>
    <property type="match status" value="1"/>
</dbReference>
<dbReference type="InterPro" id="IPR016047">
    <property type="entry name" value="M23ase_b-sheet_dom"/>
</dbReference>
<dbReference type="Proteomes" id="UP000033121">
    <property type="component" value="Unassembled WGS sequence"/>
</dbReference>
<dbReference type="InterPro" id="IPR050570">
    <property type="entry name" value="Cell_wall_metabolism_enzyme"/>
</dbReference>
<keyword evidence="3" id="KW-1185">Reference proteome</keyword>